<dbReference type="KEGG" id="vg:27422603"/>
<dbReference type="GO" id="GO:0019028">
    <property type="term" value="C:viral capsid"/>
    <property type="evidence" value="ECO:0007669"/>
    <property type="project" value="InterPro"/>
</dbReference>
<reference evidence="2 3" key="1">
    <citation type="submission" date="2015-11" db="EMBL/GenBank/DDBJ databases">
        <title>A Novel Virus of the Genus Polerovirus Causing Symptoms Similar to Maize Yellow Dwarf Virus-RMV of Maize in China.</title>
        <authorList>
            <person name="Wang F."/>
        </authorList>
    </citation>
    <scope>NUCLEOTIDE SEQUENCE [LARGE SCALE GENOMIC DNA]</scope>
</reference>
<dbReference type="EMBL" id="KT992824">
    <property type="protein sequence ID" value="AMY26904.1"/>
    <property type="molecule type" value="Genomic_RNA"/>
</dbReference>
<dbReference type="RefSeq" id="YP_009249572.1">
    <property type="nucleotide sequence ID" value="NC_029990.1"/>
</dbReference>
<dbReference type="Proteomes" id="UP000204122">
    <property type="component" value="Segment"/>
</dbReference>
<feature type="region of interest" description="Disordered" evidence="1">
    <location>
        <begin position="176"/>
        <end position="201"/>
    </location>
</feature>
<sequence length="397" mass="43680">MYYWHDESWSKETLSAGYVQNDSSRATPYFLIPTVVGNYKVYIECEGFQAVKAKGGENNGKMAGFITYDPQQAGWQAYSWAGCTLSNYRITDGCVQAHPDLKVNGCSFTKGQCVERDVVISFDLSVASEGYWALQAPPIEKTDDHNFIVSYGNYTEKILEWGMVSISIDEINSSNDAQRVPNRNKDTSEPNRLTDFTNSASVGVTVTDKNLDSEPEGQLVVQTPSLQTPANPVAEPASKVSAKVVAWLNNPDPESDADAPPPPTPWDSSQVRLRSREEANLEPSPQNASPREYMNKTYEDDVASQATKTPTLSGGSLRPRLKQTSDSAKDNSSQVGSQTGTLTGGSLRPSLQGGRLASQQFRMTTEQAKQYDLIKRSMGRTRANEYYEECRKAAEGS</sequence>
<feature type="compositionally biased region" description="Polar residues" evidence="1">
    <location>
        <begin position="190"/>
        <end position="201"/>
    </location>
</feature>
<protein>
    <submittedName>
        <fullName evidence="2">p5</fullName>
    </submittedName>
</protein>
<evidence type="ECO:0000313" key="2">
    <source>
        <dbReference type="EMBL" id="AMY26904.1"/>
    </source>
</evidence>
<proteinExistence type="predicted"/>
<accession>A0A165G9A9</accession>
<dbReference type="PRINTS" id="PR00910">
    <property type="entry name" value="LVIRUSORF6"/>
</dbReference>
<feature type="compositionally biased region" description="Polar residues" evidence="1">
    <location>
        <begin position="304"/>
        <end position="314"/>
    </location>
</feature>
<dbReference type="GeneID" id="27422603"/>
<organism evidence="2 3">
    <name type="scientific">Maize yellow dwarf virus-RMV2</name>
    <dbReference type="NCBI Taxonomy" id="1833824"/>
    <lineage>
        <taxon>Viruses</taxon>
        <taxon>Riboviria</taxon>
        <taxon>Orthornavirae</taxon>
        <taxon>Pisuviricota</taxon>
        <taxon>Pisoniviricetes</taxon>
        <taxon>Sobelivirales</taxon>
        <taxon>Solemoviridae</taxon>
        <taxon>Polerovirus</taxon>
        <taxon>Polerovirus MAYMV</taxon>
        <taxon>Maize yellow mosaic virus</taxon>
    </lineage>
</organism>
<feature type="compositionally biased region" description="Low complexity" evidence="1">
    <location>
        <begin position="332"/>
        <end position="347"/>
    </location>
</feature>
<dbReference type="InterPro" id="IPR002929">
    <property type="entry name" value="PLrV_ORF5"/>
</dbReference>
<feature type="region of interest" description="Disordered" evidence="1">
    <location>
        <begin position="249"/>
        <end position="359"/>
    </location>
</feature>
<evidence type="ECO:0000313" key="3">
    <source>
        <dbReference type="Proteomes" id="UP000204122"/>
    </source>
</evidence>
<evidence type="ECO:0000256" key="1">
    <source>
        <dbReference type="SAM" id="MobiDB-lite"/>
    </source>
</evidence>
<dbReference type="OrthoDB" id="11083at10239"/>
<dbReference type="Pfam" id="PF01690">
    <property type="entry name" value="PLRV_ORF5"/>
    <property type="match status" value="1"/>
</dbReference>
<name>A0A165G9A9_9VIRU</name>